<reference evidence="1" key="1">
    <citation type="submission" date="2015-12" db="EMBL/GenBank/DDBJ databases">
        <title>Update maize B73 reference genome by single molecule sequencing technologies.</title>
        <authorList>
            <consortium name="Maize Genome Sequencing Project"/>
            <person name="Ware D."/>
        </authorList>
    </citation>
    <scope>NUCLEOTIDE SEQUENCE</scope>
    <source>
        <tissue evidence="1">Seedling</tissue>
    </source>
</reference>
<dbReference type="AlphaFoldDB" id="A0A1D6NS67"/>
<proteinExistence type="predicted"/>
<organism evidence="1">
    <name type="scientific">Zea mays</name>
    <name type="common">Maize</name>
    <dbReference type="NCBI Taxonomy" id="4577"/>
    <lineage>
        <taxon>Eukaryota</taxon>
        <taxon>Viridiplantae</taxon>
        <taxon>Streptophyta</taxon>
        <taxon>Embryophyta</taxon>
        <taxon>Tracheophyta</taxon>
        <taxon>Spermatophyta</taxon>
        <taxon>Magnoliopsida</taxon>
        <taxon>Liliopsida</taxon>
        <taxon>Poales</taxon>
        <taxon>Poaceae</taxon>
        <taxon>PACMAD clade</taxon>
        <taxon>Panicoideae</taxon>
        <taxon>Andropogonodae</taxon>
        <taxon>Andropogoneae</taxon>
        <taxon>Tripsacinae</taxon>
        <taxon>Zea</taxon>
    </lineage>
</organism>
<gene>
    <name evidence="1" type="ORF">ZEAMMB73_Zm00001d044906</name>
</gene>
<dbReference type="EMBL" id="CM000785">
    <property type="protein sequence ID" value="AQL01104.1"/>
    <property type="molecule type" value="Genomic_DNA"/>
</dbReference>
<evidence type="ECO:0000313" key="1">
    <source>
        <dbReference type="EMBL" id="AQL01104.1"/>
    </source>
</evidence>
<accession>A0A1D6NS67</accession>
<sequence>MERSSPPVGTIGRKATRWWQKGMLTSSRMGSCSWLTRTCLGGSSWMWHSTNTTAPPSTRKILLLATQITLSLKKKMARMRGEI</sequence>
<protein>
    <submittedName>
        <fullName evidence="1">12-oxo-phytodienoic acid reductase2</fullName>
    </submittedName>
</protein>
<name>A0A1D6NS67_MAIZE</name>